<keyword evidence="1" id="KW-0175">Coiled coil</keyword>
<name>A0A6C0JRF5_9ZZZZ</name>
<accession>A0A6C0JRF5</accession>
<dbReference type="AlphaFoldDB" id="A0A6C0JRF5"/>
<evidence type="ECO:0000313" key="2">
    <source>
        <dbReference type="EMBL" id="QHU08149.1"/>
    </source>
</evidence>
<reference evidence="2" key="1">
    <citation type="journal article" date="2020" name="Nature">
        <title>Giant virus diversity and host interactions through global metagenomics.</title>
        <authorList>
            <person name="Schulz F."/>
            <person name="Roux S."/>
            <person name="Paez-Espino D."/>
            <person name="Jungbluth S."/>
            <person name="Walsh D.A."/>
            <person name="Denef V.J."/>
            <person name="McMahon K.D."/>
            <person name="Konstantinidis K.T."/>
            <person name="Eloe-Fadrosh E.A."/>
            <person name="Kyrpides N.C."/>
            <person name="Woyke T."/>
        </authorList>
    </citation>
    <scope>NUCLEOTIDE SEQUENCE</scope>
    <source>
        <strain evidence="2">GVMAG-S-1062768-28</strain>
    </source>
</reference>
<proteinExistence type="predicted"/>
<organism evidence="2">
    <name type="scientific">viral metagenome</name>
    <dbReference type="NCBI Taxonomy" id="1070528"/>
    <lineage>
        <taxon>unclassified sequences</taxon>
        <taxon>metagenomes</taxon>
        <taxon>organismal metagenomes</taxon>
    </lineage>
</organism>
<evidence type="ECO:0000256" key="1">
    <source>
        <dbReference type="SAM" id="Coils"/>
    </source>
</evidence>
<protein>
    <submittedName>
        <fullName evidence="2">Uncharacterized protein</fullName>
    </submittedName>
</protein>
<feature type="coiled-coil region" evidence="1">
    <location>
        <begin position="56"/>
        <end position="83"/>
    </location>
</feature>
<sequence>MKSRSFISWYTVVPLLSFVKIPKKLKKQRKNRKPLRLYKQMNTNSTVDQNELYELLYEAKIEVEKYEELIKQVEIKQIRYQDADVDLNLNLEYLKLRNDWKLRVSQLRERIAFLPQD</sequence>
<dbReference type="EMBL" id="MN740695">
    <property type="protein sequence ID" value="QHU08149.1"/>
    <property type="molecule type" value="Genomic_DNA"/>
</dbReference>